<proteinExistence type="predicted"/>
<dbReference type="RefSeq" id="WP_377721998.1">
    <property type="nucleotide sequence ID" value="NZ_JBHSAM010000036.1"/>
</dbReference>
<sequence length="491" mass="52490">SGNTVTIKKEYLNQLSTGTATLTLNFSAGSPQTLTITISDTTPAPSQNSSNSSNSSSSSQGNAQLPAERPAGTTNTEVNILVNGKVEHAGTATTTQSNNQVVVTVAVDRKKLEEKLAAEGQGAVVTIPIETKSDIILGELNGQMVKNMEQKQAIVEIKTPNATYTLPAQQINIDSISERIGSAVALQDIKIKIEIAAPLKDTKQLVNSAAAREKFALVGPPVNFSVTAFYGDAQLEVSKFNAYVERTIALPDGADASKITTAVVVEPDGTVRHVPTKVVVIDGAYHAKVNSLTNSTYSLVWHPREFADAKGNWAKDAVNDMGSRMIVNGFEDGLFRPNQVMTRAEFAEMMVRGLGLKLDDGKAPFDDISASNWYNDAVKTAAGYALISGFEDGTFRPQDKITREQAMAILARAMKLSGLTNKLQTENADNLLNPFMDAGDVSAWAKSSISDALQSGIVTGKNNRMLDPQANITRAEVAVMIRNLLSKSGLI</sequence>
<evidence type="ECO:0000256" key="1">
    <source>
        <dbReference type="ARBA" id="ARBA00022729"/>
    </source>
</evidence>
<dbReference type="SUPFAM" id="SSF81296">
    <property type="entry name" value="E set domains"/>
    <property type="match status" value="1"/>
</dbReference>
<dbReference type="EMBL" id="JBHSAM010000036">
    <property type="protein sequence ID" value="MFC4103399.1"/>
    <property type="molecule type" value="Genomic_DNA"/>
</dbReference>
<feature type="compositionally biased region" description="Polar residues" evidence="5">
    <location>
        <begin position="36"/>
        <end position="45"/>
    </location>
</feature>
<dbReference type="Pfam" id="PF00395">
    <property type="entry name" value="SLH"/>
    <property type="match status" value="3"/>
</dbReference>
<dbReference type="InterPro" id="IPR005102">
    <property type="entry name" value="Carbo-bd_X2"/>
</dbReference>
<feature type="non-terminal residue" evidence="7">
    <location>
        <position position="1"/>
    </location>
</feature>
<dbReference type="PANTHER" id="PTHR43308">
    <property type="entry name" value="OUTER MEMBRANE PROTEIN ALPHA-RELATED"/>
    <property type="match status" value="1"/>
</dbReference>
<feature type="domain" description="SLH" evidence="6">
    <location>
        <begin position="432"/>
        <end position="491"/>
    </location>
</feature>
<reference evidence="8" key="1">
    <citation type="journal article" date="2019" name="Int. J. Syst. Evol. Microbiol.">
        <title>The Global Catalogue of Microorganisms (GCM) 10K type strain sequencing project: providing services to taxonomists for standard genome sequencing and annotation.</title>
        <authorList>
            <consortium name="The Broad Institute Genomics Platform"/>
            <consortium name="The Broad Institute Genome Sequencing Center for Infectious Disease"/>
            <person name="Wu L."/>
            <person name="Ma J."/>
        </authorList>
    </citation>
    <scope>NUCLEOTIDE SEQUENCE [LARGE SCALE GENOMIC DNA]</scope>
    <source>
        <strain evidence="8">IBRC-M 10987</strain>
    </source>
</reference>
<feature type="domain" description="SLH" evidence="6">
    <location>
        <begin position="301"/>
        <end position="360"/>
    </location>
</feature>
<dbReference type="InterPro" id="IPR014756">
    <property type="entry name" value="Ig_E-set"/>
</dbReference>
<dbReference type="PROSITE" id="PS51272">
    <property type="entry name" value="SLH"/>
    <property type="match status" value="3"/>
</dbReference>
<dbReference type="InterPro" id="IPR001119">
    <property type="entry name" value="SLH_dom"/>
</dbReference>
<evidence type="ECO:0000256" key="5">
    <source>
        <dbReference type="SAM" id="MobiDB-lite"/>
    </source>
</evidence>
<organism evidence="7 8">
    <name type="scientific">Paenibacillus xanthanilyticus</name>
    <dbReference type="NCBI Taxonomy" id="1783531"/>
    <lineage>
        <taxon>Bacteria</taxon>
        <taxon>Bacillati</taxon>
        <taxon>Bacillota</taxon>
        <taxon>Bacilli</taxon>
        <taxon>Bacillales</taxon>
        <taxon>Paenibacillaceae</taxon>
        <taxon>Paenibacillus</taxon>
    </lineage>
</organism>
<dbReference type="Proteomes" id="UP001595715">
    <property type="component" value="Unassembled WGS sequence"/>
</dbReference>
<dbReference type="PANTHER" id="PTHR43308:SF5">
    <property type="entry name" value="S-LAYER PROTEIN _ PEPTIDOGLYCAN ENDO-BETA-N-ACETYLGLUCOSAMINIDASE"/>
    <property type="match status" value="1"/>
</dbReference>
<keyword evidence="2" id="KW-0136">Cellulose degradation</keyword>
<gene>
    <name evidence="7" type="ORF">ACFOZ8_27665</name>
</gene>
<evidence type="ECO:0000256" key="3">
    <source>
        <dbReference type="ARBA" id="ARBA00023277"/>
    </source>
</evidence>
<keyword evidence="3" id="KW-0119">Carbohydrate metabolism</keyword>
<evidence type="ECO:0000313" key="7">
    <source>
        <dbReference type="EMBL" id="MFC4103399.1"/>
    </source>
</evidence>
<keyword evidence="8" id="KW-1185">Reference proteome</keyword>
<keyword evidence="4" id="KW-0624">Polysaccharide degradation</keyword>
<evidence type="ECO:0000256" key="2">
    <source>
        <dbReference type="ARBA" id="ARBA00023001"/>
    </source>
</evidence>
<dbReference type="Gene3D" id="2.60.40.10">
    <property type="entry name" value="Immunoglobulins"/>
    <property type="match status" value="1"/>
</dbReference>
<protein>
    <submittedName>
        <fullName evidence="7">S-layer homology domain-containing protein</fullName>
    </submittedName>
</protein>
<accession>A0ABV8KBI1</accession>
<keyword evidence="1" id="KW-0732">Signal</keyword>
<dbReference type="InterPro" id="IPR013783">
    <property type="entry name" value="Ig-like_fold"/>
</dbReference>
<evidence type="ECO:0000259" key="6">
    <source>
        <dbReference type="PROSITE" id="PS51272"/>
    </source>
</evidence>
<feature type="region of interest" description="Disordered" evidence="5">
    <location>
        <begin position="36"/>
        <end position="74"/>
    </location>
</feature>
<feature type="compositionally biased region" description="Low complexity" evidence="5">
    <location>
        <begin position="46"/>
        <end position="60"/>
    </location>
</feature>
<feature type="domain" description="SLH" evidence="6">
    <location>
        <begin position="361"/>
        <end position="424"/>
    </location>
</feature>
<comment type="caution">
    <text evidence="7">The sequence shown here is derived from an EMBL/GenBank/DDBJ whole genome shotgun (WGS) entry which is preliminary data.</text>
</comment>
<evidence type="ECO:0000256" key="4">
    <source>
        <dbReference type="ARBA" id="ARBA00023326"/>
    </source>
</evidence>
<dbReference type="InterPro" id="IPR051465">
    <property type="entry name" value="Cell_Envelope_Struct_Comp"/>
</dbReference>
<dbReference type="Pfam" id="PF03442">
    <property type="entry name" value="CBM_X2"/>
    <property type="match status" value="1"/>
</dbReference>
<name>A0ABV8KBI1_9BACL</name>
<evidence type="ECO:0000313" key="8">
    <source>
        <dbReference type="Proteomes" id="UP001595715"/>
    </source>
</evidence>